<comment type="similarity">
    <text evidence="1">Belongs to the universal stress protein A family.</text>
</comment>
<dbReference type="InterPro" id="IPR006016">
    <property type="entry name" value="UspA"/>
</dbReference>
<dbReference type="Pfam" id="PF00582">
    <property type="entry name" value="Usp"/>
    <property type="match status" value="1"/>
</dbReference>
<dbReference type="Proteomes" id="UP000027946">
    <property type="component" value="Unassembled WGS sequence"/>
</dbReference>
<dbReference type="InterPro" id="IPR006015">
    <property type="entry name" value="Universal_stress_UspA"/>
</dbReference>
<evidence type="ECO:0000313" key="4">
    <source>
        <dbReference type="Proteomes" id="UP000027946"/>
    </source>
</evidence>
<keyword evidence="4" id="KW-1185">Reference proteome</keyword>
<dbReference type="PANTHER" id="PTHR31964">
    <property type="entry name" value="ADENINE NUCLEOTIDE ALPHA HYDROLASES-LIKE SUPERFAMILY PROTEIN"/>
    <property type="match status" value="1"/>
</dbReference>
<dbReference type="CDD" id="cd00293">
    <property type="entry name" value="USP-like"/>
    <property type="match status" value="1"/>
</dbReference>
<evidence type="ECO:0000313" key="3">
    <source>
        <dbReference type="EMBL" id="KDR94837.1"/>
    </source>
</evidence>
<feature type="domain" description="UspA" evidence="2">
    <location>
        <begin position="2"/>
        <end position="149"/>
    </location>
</feature>
<organism evidence="3 4">
    <name type="scientific">Peptoclostridium litorale DSM 5388</name>
    <dbReference type="NCBI Taxonomy" id="1121324"/>
    <lineage>
        <taxon>Bacteria</taxon>
        <taxon>Bacillati</taxon>
        <taxon>Bacillota</taxon>
        <taxon>Clostridia</taxon>
        <taxon>Peptostreptococcales</taxon>
        <taxon>Peptoclostridiaceae</taxon>
        <taxon>Peptoclostridium</taxon>
    </lineage>
</organism>
<protein>
    <recommendedName>
        <fullName evidence="2">UspA domain-containing protein</fullName>
    </recommendedName>
</protein>
<reference evidence="3 4" key="1">
    <citation type="submission" date="2014-03" db="EMBL/GenBank/DDBJ databases">
        <title>Genome sequence of Clostridium litorale W6, DSM 5388.</title>
        <authorList>
            <person name="Poehlein A."/>
            <person name="Jagirdar A."/>
            <person name="Khonsari B."/>
            <person name="Chibani C.M."/>
            <person name="Gutierrez Gutierrez D.A."/>
            <person name="Davydova E."/>
            <person name="Alghaithi H.S."/>
            <person name="Nair K.P."/>
            <person name="Dhamotharan K."/>
            <person name="Chandran L."/>
            <person name="G W."/>
            <person name="Daniel R."/>
        </authorList>
    </citation>
    <scope>NUCLEOTIDE SEQUENCE [LARGE SCALE GENOMIC DNA]</scope>
    <source>
        <strain evidence="3 4">W6</strain>
    </source>
</reference>
<proteinExistence type="inferred from homology"/>
<gene>
    <name evidence="3" type="ORF">CLIT_13c01590</name>
</gene>
<dbReference type="PRINTS" id="PR01438">
    <property type="entry name" value="UNVRSLSTRESS"/>
</dbReference>
<evidence type="ECO:0000256" key="1">
    <source>
        <dbReference type="ARBA" id="ARBA00008791"/>
    </source>
</evidence>
<sequence>MKILLPYDGSDYCFKAFEYVIEHIQTLGRCEIYILNVQKGYLPGTVETSYMSLDSCSYKDTSIQNRTHGKIYLESIRKAVTFFKSNNIEVNVLIGFGHPAEVILDVSRLEYFDMIVMCTHGMGAAKRFTLGSTTDKVVHYSNVPVLIIR</sequence>
<dbReference type="SUPFAM" id="SSF52402">
    <property type="entry name" value="Adenine nucleotide alpha hydrolases-like"/>
    <property type="match status" value="1"/>
</dbReference>
<dbReference type="EMBL" id="JJMM01000013">
    <property type="protein sequence ID" value="KDR94837.1"/>
    <property type="molecule type" value="Genomic_DNA"/>
</dbReference>
<accession>A0A069RKS1</accession>
<dbReference type="AlphaFoldDB" id="A0A069RKS1"/>
<evidence type="ECO:0000259" key="2">
    <source>
        <dbReference type="Pfam" id="PF00582"/>
    </source>
</evidence>
<name>A0A069RKS1_PEPLI</name>
<dbReference type="OrthoDB" id="152484at2"/>
<dbReference type="Gene3D" id="3.40.50.620">
    <property type="entry name" value="HUPs"/>
    <property type="match status" value="1"/>
</dbReference>
<dbReference type="InterPro" id="IPR014729">
    <property type="entry name" value="Rossmann-like_a/b/a_fold"/>
</dbReference>
<dbReference type="eggNOG" id="COG0589">
    <property type="taxonomic scope" value="Bacteria"/>
</dbReference>
<dbReference type="PANTHER" id="PTHR31964:SF113">
    <property type="entry name" value="USPA DOMAIN-CONTAINING PROTEIN"/>
    <property type="match status" value="1"/>
</dbReference>
<comment type="caution">
    <text evidence="3">The sequence shown here is derived from an EMBL/GenBank/DDBJ whole genome shotgun (WGS) entry which is preliminary data.</text>
</comment>
<dbReference type="RefSeq" id="WP_038266059.1">
    <property type="nucleotide sequence ID" value="NZ_FSRH01000005.1"/>
</dbReference>